<evidence type="ECO:0000313" key="3">
    <source>
        <dbReference type="Proteomes" id="UP000799757"/>
    </source>
</evidence>
<keyword evidence="3" id="KW-1185">Reference proteome</keyword>
<gene>
    <name evidence="2" type="ORF">K505DRAFT_382508</name>
</gene>
<reference evidence="2" key="1">
    <citation type="journal article" date="2020" name="Stud. Mycol.">
        <title>101 Dothideomycetes genomes: a test case for predicting lifestyles and emergence of pathogens.</title>
        <authorList>
            <person name="Haridas S."/>
            <person name="Albert R."/>
            <person name="Binder M."/>
            <person name="Bloem J."/>
            <person name="Labutti K."/>
            <person name="Salamov A."/>
            <person name="Andreopoulos B."/>
            <person name="Baker S."/>
            <person name="Barry K."/>
            <person name="Bills G."/>
            <person name="Bluhm B."/>
            <person name="Cannon C."/>
            <person name="Castanera R."/>
            <person name="Culley D."/>
            <person name="Daum C."/>
            <person name="Ezra D."/>
            <person name="Gonzalez J."/>
            <person name="Henrissat B."/>
            <person name="Kuo A."/>
            <person name="Liang C."/>
            <person name="Lipzen A."/>
            <person name="Lutzoni F."/>
            <person name="Magnuson J."/>
            <person name="Mondo S."/>
            <person name="Nolan M."/>
            <person name="Ohm R."/>
            <person name="Pangilinan J."/>
            <person name="Park H.-J."/>
            <person name="Ramirez L."/>
            <person name="Alfaro M."/>
            <person name="Sun H."/>
            <person name="Tritt A."/>
            <person name="Yoshinaga Y."/>
            <person name="Zwiers L.-H."/>
            <person name="Turgeon B."/>
            <person name="Goodwin S."/>
            <person name="Spatafora J."/>
            <person name="Crous P."/>
            <person name="Grigoriev I."/>
        </authorList>
    </citation>
    <scope>NUCLEOTIDE SEQUENCE</scope>
    <source>
        <strain evidence="2">CBS 109.77</strain>
    </source>
</reference>
<proteinExistence type="predicted"/>
<dbReference type="AlphaFoldDB" id="A0A6A6XI57"/>
<feature type="region of interest" description="Disordered" evidence="1">
    <location>
        <begin position="52"/>
        <end position="74"/>
    </location>
</feature>
<accession>A0A6A6XI57</accession>
<protein>
    <submittedName>
        <fullName evidence="2">Uncharacterized protein</fullName>
    </submittedName>
</protein>
<organism evidence="2 3">
    <name type="scientific">Melanomma pulvis-pyrius CBS 109.77</name>
    <dbReference type="NCBI Taxonomy" id="1314802"/>
    <lineage>
        <taxon>Eukaryota</taxon>
        <taxon>Fungi</taxon>
        <taxon>Dikarya</taxon>
        <taxon>Ascomycota</taxon>
        <taxon>Pezizomycotina</taxon>
        <taxon>Dothideomycetes</taxon>
        <taxon>Pleosporomycetidae</taxon>
        <taxon>Pleosporales</taxon>
        <taxon>Melanommataceae</taxon>
        <taxon>Melanomma</taxon>
    </lineage>
</organism>
<feature type="compositionally biased region" description="Pro residues" evidence="1">
    <location>
        <begin position="62"/>
        <end position="74"/>
    </location>
</feature>
<feature type="compositionally biased region" description="Polar residues" evidence="1">
    <location>
        <begin position="1"/>
        <end position="11"/>
    </location>
</feature>
<feature type="non-terminal residue" evidence="2">
    <location>
        <position position="232"/>
    </location>
</feature>
<evidence type="ECO:0000256" key="1">
    <source>
        <dbReference type="SAM" id="MobiDB-lite"/>
    </source>
</evidence>
<dbReference type="EMBL" id="MU001862">
    <property type="protein sequence ID" value="KAF2795317.1"/>
    <property type="molecule type" value="Genomic_DNA"/>
</dbReference>
<feature type="region of interest" description="Disordered" evidence="1">
    <location>
        <begin position="1"/>
        <end position="37"/>
    </location>
</feature>
<evidence type="ECO:0000313" key="2">
    <source>
        <dbReference type="EMBL" id="KAF2795317.1"/>
    </source>
</evidence>
<dbReference type="Proteomes" id="UP000799757">
    <property type="component" value="Unassembled WGS sequence"/>
</dbReference>
<sequence length="232" mass="25858">MMPNPSTTSTAMPKPMGNIKPSAIPRPSAQTLARPRTYRPLARTATILIPKTSPAAKSNTPTPIPIASPTPPPSPSDLISAFHAALHDGTTEYLAALSCTQSHHYRQTLADQFDTYASSLLATFEDQVQDPLWQPLGERIYRDLAYRVFMTGTVDAYDTGDDLEAFRGWEGGAAMYNARYYMVRHLGTFSQESTRTEGTEAWIEVFYARSCVREPEEECARWSEEFGVLRLD</sequence>
<name>A0A6A6XI57_9PLEO</name>